<feature type="signal peptide" evidence="1">
    <location>
        <begin position="1"/>
        <end position="16"/>
    </location>
</feature>
<keyword evidence="1" id="KW-0732">Signal</keyword>
<dbReference type="RefSeq" id="XP_018334847.1">
    <property type="nucleotide sequence ID" value="XM_018479345.1"/>
</dbReference>
<name>A0A1W4XQ11_AGRPL</name>
<organism evidence="2 3">
    <name type="scientific">Agrilus planipennis</name>
    <name type="common">Emerald ash borer</name>
    <name type="synonym">Agrilus marcopoli</name>
    <dbReference type="NCBI Taxonomy" id="224129"/>
    <lineage>
        <taxon>Eukaryota</taxon>
        <taxon>Metazoa</taxon>
        <taxon>Ecdysozoa</taxon>
        <taxon>Arthropoda</taxon>
        <taxon>Hexapoda</taxon>
        <taxon>Insecta</taxon>
        <taxon>Pterygota</taxon>
        <taxon>Neoptera</taxon>
        <taxon>Endopterygota</taxon>
        <taxon>Coleoptera</taxon>
        <taxon>Polyphaga</taxon>
        <taxon>Elateriformia</taxon>
        <taxon>Buprestoidea</taxon>
        <taxon>Buprestidae</taxon>
        <taxon>Agrilinae</taxon>
        <taxon>Agrilus</taxon>
    </lineage>
</organism>
<gene>
    <name evidence="3" type="primary">LOC108743754</name>
</gene>
<accession>A0A1W4XQ11</accession>
<feature type="chain" id="PRO_5010740179" evidence="1">
    <location>
        <begin position="17"/>
        <end position="144"/>
    </location>
</feature>
<dbReference type="GeneID" id="108743754"/>
<evidence type="ECO:0000313" key="2">
    <source>
        <dbReference type="Proteomes" id="UP000192223"/>
    </source>
</evidence>
<dbReference type="InParanoid" id="A0A1W4XQ11"/>
<keyword evidence="2" id="KW-1185">Reference proteome</keyword>
<dbReference type="Proteomes" id="UP000192223">
    <property type="component" value="Unplaced"/>
</dbReference>
<dbReference type="AlphaFoldDB" id="A0A1W4XQ11"/>
<evidence type="ECO:0000313" key="3">
    <source>
        <dbReference type="RefSeq" id="XP_018334847.1"/>
    </source>
</evidence>
<evidence type="ECO:0000256" key="1">
    <source>
        <dbReference type="SAM" id="SignalP"/>
    </source>
</evidence>
<reference evidence="3" key="1">
    <citation type="submission" date="2025-08" db="UniProtKB">
        <authorList>
            <consortium name="RefSeq"/>
        </authorList>
    </citation>
    <scope>IDENTIFICATION</scope>
    <source>
        <tissue evidence="3">Entire body</tissue>
    </source>
</reference>
<proteinExistence type="predicted"/>
<protein>
    <submittedName>
        <fullName evidence="3">Uncharacterized protein LOC108743754 isoform X1</fullName>
    </submittedName>
</protein>
<dbReference type="KEGG" id="apln:108743754"/>
<sequence length="144" mass="16085">MAKISIIFCILSIAFAFPNPKLPKDVATQRADYMSNQMDPEKPTESQLHAEDAALAVQPLSVAPMMYPNHVMHMMYLNQMANQLASSNNNNATNIPTSSPFMLSMPPNQMLVMHPMFAMQPTYPQNVTVVDDKAKPVEHTHVNK</sequence>